<dbReference type="AlphaFoldDB" id="A0A0G1ILE3"/>
<gene>
    <name evidence="1" type="ORF">UW53_C0003G0112</name>
</gene>
<protein>
    <submittedName>
        <fullName evidence="1">Uncharacterized protein</fullName>
    </submittedName>
</protein>
<sequence length="69" mass="8039">MATITIEIPKEILKRANGRKLLVVDPKEFAKDLQRSWEMDDALKASRLGRREHRLGKTKILKNLSRLIK</sequence>
<comment type="caution">
    <text evidence="1">The sequence shown here is derived from an EMBL/GenBank/DDBJ whole genome shotgun (WGS) entry which is preliminary data.</text>
</comment>
<accession>A0A0G1ILE3</accession>
<name>A0A0G1ILE3_9BACT</name>
<evidence type="ECO:0000313" key="1">
    <source>
        <dbReference type="EMBL" id="KKT60201.1"/>
    </source>
</evidence>
<organism evidence="1 2">
    <name type="scientific">Candidatus Giovannonibacteria bacterium GW2011_GWA1_44_25</name>
    <dbReference type="NCBI Taxonomy" id="1618645"/>
    <lineage>
        <taxon>Bacteria</taxon>
        <taxon>Candidatus Giovannoniibacteriota</taxon>
    </lineage>
</organism>
<dbReference type="Proteomes" id="UP000034087">
    <property type="component" value="Unassembled WGS sequence"/>
</dbReference>
<evidence type="ECO:0000313" key="2">
    <source>
        <dbReference type="Proteomes" id="UP000034087"/>
    </source>
</evidence>
<reference evidence="1 2" key="1">
    <citation type="journal article" date="2015" name="Nature">
        <title>rRNA introns, odd ribosomes, and small enigmatic genomes across a large radiation of phyla.</title>
        <authorList>
            <person name="Brown C.T."/>
            <person name="Hug L.A."/>
            <person name="Thomas B.C."/>
            <person name="Sharon I."/>
            <person name="Castelle C.J."/>
            <person name="Singh A."/>
            <person name="Wilkins M.J."/>
            <person name="Williams K.H."/>
            <person name="Banfield J.F."/>
        </authorList>
    </citation>
    <scope>NUCLEOTIDE SEQUENCE [LARGE SCALE GENOMIC DNA]</scope>
</reference>
<proteinExistence type="predicted"/>
<dbReference type="EMBL" id="LCIR01000003">
    <property type="protein sequence ID" value="KKT60201.1"/>
    <property type="molecule type" value="Genomic_DNA"/>
</dbReference>